<dbReference type="Proteomes" id="UP000041314">
    <property type="component" value="Unassembled WGS sequence"/>
</dbReference>
<name>A0A655CHG8_SALET</name>
<evidence type="ECO:0000313" key="2">
    <source>
        <dbReference type="Proteomes" id="UP000041314"/>
    </source>
</evidence>
<proteinExistence type="predicted"/>
<dbReference type="EMBL" id="CQPA01000012">
    <property type="protein sequence ID" value="CNU12527.1"/>
    <property type="molecule type" value="Genomic_DNA"/>
</dbReference>
<organism evidence="1 2">
    <name type="scientific">Salmonella enterica subsp. enterica serovar Bovismorbificans</name>
    <dbReference type="NCBI Taxonomy" id="58097"/>
    <lineage>
        <taxon>Bacteria</taxon>
        <taxon>Pseudomonadati</taxon>
        <taxon>Pseudomonadota</taxon>
        <taxon>Gammaproteobacteria</taxon>
        <taxon>Enterobacterales</taxon>
        <taxon>Enterobacteriaceae</taxon>
        <taxon>Salmonella</taxon>
    </lineage>
</organism>
<sequence>MFFIGGGLGGFKTPQRHAAMTTADHALLIQLDQIATDSGWRCVNRLNQLFYRNQRMVFQIRHNEIQTVLSFHNRELCQLHCQFDRYGHALRFCFSRPGDIKCGAMIGRGPNKR</sequence>
<reference evidence="1 2" key="1">
    <citation type="submission" date="2015-03" db="EMBL/GenBank/DDBJ databases">
        <authorList>
            <consortium name="Pathogen Informatics"/>
        </authorList>
    </citation>
    <scope>NUCLEOTIDE SEQUENCE [LARGE SCALE GENOMIC DNA]</scope>
    <source>
        <strain evidence="1 2">A1104</strain>
    </source>
</reference>
<evidence type="ECO:0000313" key="1">
    <source>
        <dbReference type="EMBL" id="CNU12527.1"/>
    </source>
</evidence>
<dbReference type="AlphaFoldDB" id="A0A655CHG8"/>
<protein>
    <submittedName>
        <fullName evidence="1">Uncharacterized protein</fullName>
    </submittedName>
</protein>
<accession>A0A655CHG8</accession>
<gene>
    <name evidence="1" type="ORF">ERS008198_01969</name>
</gene>